<comment type="cofactor">
    <cofactor evidence="1">
        <name>pyrroloquinoline quinone</name>
        <dbReference type="ChEBI" id="CHEBI:58442"/>
    </cofactor>
</comment>
<name>A0ABR4A831_9LECA</name>
<gene>
    <name evidence="6" type="ORF">N7G274_005632</name>
</gene>
<dbReference type="Pfam" id="PF13360">
    <property type="entry name" value="PQQ_2"/>
    <property type="match status" value="2"/>
</dbReference>
<evidence type="ECO:0000256" key="1">
    <source>
        <dbReference type="ARBA" id="ARBA00001931"/>
    </source>
</evidence>
<organism evidence="6 7">
    <name type="scientific">Stereocaulon virgatum</name>
    <dbReference type="NCBI Taxonomy" id="373712"/>
    <lineage>
        <taxon>Eukaryota</taxon>
        <taxon>Fungi</taxon>
        <taxon>Dikarya</taxon>
        <taxon>Ascomycota</taxon>
        <taxon>Pezizomycotina</taxon>
        <taxon>Lecanoromycetes</taxon>
        <taxon>OSLEUM clade</taxon>
        <taxon>Lecanoromycetidae</taxon>
        <taxon>Lecanorales</taxon>
        <taxon>Lecanorineae</taxon>
        <taxon>Stereocaulaceae</taxon>
        <taxon>Stereocaulon</taxon>
    </lineage>
</organism>
<comment type="caution">
    <text evidence="6">The sequence shown here is derived from an EMBL/GenBank/DDBJ whole genome shotgun (WGS) entry which is preliminary data.</text>
</comment>
<keyword evidence="7" id="KW-1185">Reference proteome</keyword>
<dbReference type="SUPFAM" id="SSF50998">
    <property type="entry name" value="Quinoprotein alcohol dehydrogenase-like"/>
    <property type="match status" value="1"/>
</dbReference>
<feature type="signal peptide" evidence="4">
    <location>
        <begin position="1"/>
        <end position="21"/>
    </location>
</feature>
<evidence type="ECO:0000313" key="7">
    <source>
        <dbReference type="Proteomes" id="UP001590950"/>
    </source>
</evidence>
<evidence type="ECO:0000259" key="5">
    <source>
        <dbReference type="Pfam" id="PF13360"/>
    </source>
</evidence>
<dbReference type="InterPro" id="IPR018391">
    <property type="entry name" value="PQQ_b-propeller_rpt"/>
</dbReference>
<evidence type="ECO:0000256" key="4">
    <source>
        <dbReference type="SAM" id="SignalP"/>
    </source>
</evidence>
<dbReference type="InterPro" id="IPR011047">
    <property type="entry name" value="Quinoprotein_ADH-like_sf"/>
</dbReference>
<dbReference type="Proteomes" id="UP001590950">
    <property type="component" value="Unassembled WGS sequence"/>
</dbReference>
<evidence type="ECO:0000313" key="6">
    <source>
        <dbReference type="EMBL" id="KAL2041848.1"/>
    </source>
</evidence>
<reference evidence="6 7" key="1">
    <citation type="submission" date="2024-09" db="EMBL/GenBank/DDBJ databases">
        <title>Rethinking Asexuality: The Enigmatic Case of Functional Sexual Genes in Lepraria (Stereocaulaceae).</title>
        <authorList>
            <person name="Doellman M."/>
            <person name="Sun Y."/>
            <person name="Barcenas-Pena A."/>
            <person name="Lumbsch H.T."/>
            <person name="Grewe F."/>
        </authorList>
    </citation>
    <scope>NUCLEOTIDE SEQUENCE [LARGE SCALE GENOMIC DNA]</scope>
    <source>
        <strain evidence="6 7">Mercado 3170</strain>
    </source>
</reference>
<dbReference type="PANTHER" id="PTHR32303:SF10">
    <property type="entry name" value="OUTER MEMBRANE PROTEIN ASSEMBLY FACTOR BAMB"/>
    <property type="match status" value="1"/>
</dbReference>
<feature type="domain" description="Pyrrolo-quinoline quinone repeat" evidence="5">
    <location>
        <begin position="353"/>
        <end position="506"/>
    </location>
</feature>
<dbReference type="SMART" id="SM00564">
    <property type="entry name" value="PQQ"/>
    <property type="match status" value="4"/>
</dbReference>
<keyword evidence="4" id="KW-0732">Signal</keyword>
<evidence type="ECO:0000256" key="3">
    <source>
        <dbReference type="ARBA" id="ARBA00023002"/>
    </source>
</evidence>
<accession>A0ABR4A831</accession>
<proteinExistence type="inferred from homology"/>
<feature type="chain" id="PRO_5047011834" description="Pyrrolo-quinoline quinone repeat domain-containing protein" evidence="4">
    <location>
        <begin position="22"/>
        <end position="555"/>
    </location>
</feature>
<dbReference type="EMBL" id="JBEFKJ010000016">
    <property type="protein sequence ID" value="KAL2041848.1"/>
    <property type="molecule type" value="Genomic_DNA"/>
</dbReference>
<dbReference type="Gene3D" id="2.140.10.10">
    <property type="entry name" value="Quinoprotein alcohol dehydrogenase-like superfamily"/>
    <property type="match status" value="2"/>
</dbReference>
<dbReference type="InterPro" id="IPR002372">
    <property type="entry name" value="PQQ_rpt_dom"/>
</dbReference>
<protein>
    <recommendedName>
        <fullName evidence="5">Pyrrolo-quinoline quinone repeat domain-containing protein</fullName>
    </recommendedName>
</protein>
<feature type="domain" description="Pyrrolo-quinoline quinone repeat" evidence="5">
    <location>
        <begin position="76"/>
        <end position="313"/>
    </location>
</feature>
<dbReference type="PANTHER" id="PTHR32303">
    <property type="entry name" value="QUINOPROTEIN ALCOHOL DEHYDROGENASE (CYTOCHROME C)"/>
    <property type="match status" value="1"/>
</dbReference>
<sequence>MRFRISSFSCLLAYSVGNVAGQDADFGQQRGSWIGWGANVFNNRLAAPGSPIDSCNAASLVETCSKIYPLGVSATPVIQKGIVYYPTWSGLYVALDYTTCKEIWTVNVTALTLANGGPPPFNIISEVSRTSAVLDGDVVYFGTQAHALLVAVDRHAGNVLGHVQINSHPYALLTQSPTVWNRILYIGSSSAEESAAASIPDYHCCSFIGNFAAVEFDQGSRKFKILWQQTMAPKSSNFTGVGIWGGQPSIDPRRHQVFIATGNIYSLPESASKCENETQKTPGLKHDPCVPSNVYAEAVLALDLTSGHVNWATALGPLDAYTSACMTGTEPSNCPPSPGPDADFGMAPSFVPGGKGTPQGKDTVVVGQKNGNLYAFDAKSGALFWVNPTSPDGLVGGLIWGLAVDSTAVYYTAVNYGRVPFRPTGASANITSSAFGAANLADGKSLWQTPVPGSGFSESVPSIVNDVVFNGRSGAFPAKPGQFPAGPGGLVAMDKRTGTIIHDYPLDHIFYANIAIVDKYLMFGIGYPVSSGNGTFLVWQLRESAKTGNCTKRRR</sequence>
<comment type="similarity">
    <text evidence="2">Belongs to the bacterial PQQ dehydrogenase family.</text>
</comment>
<keyword evidence="3" id="KW-0560">Oxidoreductase</keyword>
<evidence type="ECO:0000256" key="2">
    <source>
        <dbReference type="ARBA" id="ARBA00008156"/>
    </source>
</evidence>